<sequence length="780" mass="84508">MLTYASVMEASLAKLKAAVDDWAEMKTRLDRLTEDARTRMAAKAKDEDWQGTNAGVAKPFIDKTAKEFGDAAKAADGIHKILQEGYQAFKKAQDDLKKITDTDAPAQGLVVRFNGTVEAVHPVAETSDPRARNDPDHRDLVRREEQAIGAVRRRIDAILDTCNEADVACSNALKADVTTDQHDFSTPKYTSLDAEEADRALELAKKGKELTHKELERLNELLADNSGSKAFARAFYDGLGPKGALEFFGRLSVDTRNDDGELDKQRVADVQDLQKNLGLNLAQATQGGDQWAETWSRDLRKLGAQPVPLGRNDFNPPYGYQLLGGILRNGDYSPAFLKPIAEHVTQLHAKDPNMFGNNVTNSWMKNPYNPAGENGAGFDPMISVLEALGHSPEAAKQFFLADPPTAYNEDGSVNRKAVTPSTSPVDLYPDDEGKSFSGYLDFFQDAGYKSFPDTPGRTQDDSATYLPDALGHALEAATTGHAWDDPGAGLKRDADTAKIMKEVIEDYGSDSELMERHEALTDSLGRMGAAYIDDLNYSVLNFGDSGDQLGRDRIFSHSSDGKSPTDFGYGQSVAFMTKVAGDEEAYRAISAAQQAFTAGGMGVLGGDRDDALTFAHNSLKVHGVLDESRVSQIAEDFKDEEDQRNLELEKQGEWRKALVGGGVGAAVGLGTGLLVGPAAGAVTAVVVPMVVENAGGAVNTSYATHTLQYLKDNEFNNDTEAGDAIRRAREAGQNGAMLPLINYVDDVGMSFKEKDDFFREAEDSYGRGVRAAGDELKVKA</sequence>
<keyword evidence="3" id="KW-1185">Reference proteome</keyword>
<accession>A0A160P034</accession>
<dbReference type="KEGG" id="slau:SLA_2679"/>
<evidence type="ECO:0008006" key="4">
    <source>
        <dbReference type="Google" id="ProtNLM"/>
    </source>
</evidence>
<gene>
    <name evidence="2" type="ORF">SLA_2679</name>
</gene>
<organism evidence="2 3">
    <name type="scientific">Streptomyces laurentii</name>
    <dbReference type="NCBI Taxonomy" id="39478"/>
    <lineage>
        <taxon>Bacteria</taxon>
        <taxon>Bacillati</taxon>
        <taxon>Actinomycetota</taxon>
        <taxon>Actinomycetes</taxon>
        <taxon>Kitasatosporales</taxon>
        <taxon>Streptomycetaceae</taxon>
        <taxon>Streptomyces</taxon>
    </lineage>
</organism>
<dbReference type="AlphaFoldDB" id="A0A160P034"/>
<reference evidence="2 3" key="1">
    <citation type="journal article" date="2016" name="Genome Announc.">
        <title>Complete Genome Sequence of Thiostrepton-Producing Streptomyces laurentii ATCC 31255.</title>
        <authorList>
            <person name="Doi K."/>
            <person name="Fujino Y."/>
            <person name="Nagayoshi Y."/>
            <person name="Ohshima T."/>
            <person name="Ogata S."/>
        </authorList>
    </citation>
    <scope>NUCLEOTIDE SEQUENCE [LARGE SCALE GENOMIC DNA]</scope>
    <source>
        <strain evidence="2 3">ATCC 31255</strain>
    </source>
</reference>
<evidence type="ECO:0000256" key="1">
    <source>
        <dbReference type="SAM" id="MobiDB-lite"/>
    </source>
</evidence>
<proteinExistence type="predicted"/>
<evidence type="ECO:0000313" key="3">
    <source>
        <dbReference type="Proteomes" id="UP000217676"/>
    </source>
</evidence>
<evidence type="ECO:0000313" key="2">
    <source>
        <dbReference type="EMBL" id="BAU83600.1"/>
    </source>
</evidence>
<feature type="region of interest" description="Disordered" evidence="1">
    <location>
        <begin position="410"/>
        <end position="430"/>
    </location>
</feature>
<dbReference type="EMBL" id="AP017424">
    <property type="protein sequence ID" value="BAU83600.1"/>
    <property type="molecule type" value="Genomic_DNA"/>
</dbReference>
<name>A0A160P034_STRLU</name>
<dbReference type="Proteomes" id="UP000217676">
    <property type="component" value="Chromosome"/>
</dbReference>
<protein>
    <recommendedName>
        <fullName evidence="4">AG2 protein</fullName>
    </recommendedName>
</protein>